<evidence type="ECO:0000256" key="2">
    <source>
        <dbReference type="SAM" id="SignalP"/>
    </source>
</evidence>
<accession>A0A653BF87</accession>
<feature type="signal peptide" evidence="2">
    <location>
        <begin position="1"/>
        <end position="27"/>
    </location>
</feature>
<dbReference type="Proteomes" id="UP000410492">
    <property type="component" value="Unassembled WGS sequence"/>
</dbReference>
<evidence type="ECO:0000313" key="4">
    <source>
        <dbReference type="Proteomes" id="UP000410492"/>
    </source>
</evidence>
<dbReference type="AlphaFoldDB" id="A0A653BF87"/>
<feature type="chain" id="PRO_5024816709" evidence="2">
    <location>
        <begin position="28"/>
        <end position="100"/>
    </location>
</feature>
<sequence>MFSKSFLVSSALFLLVCAVLLESQVNARYLPTRGNGDRIDKLRELLKEVSRIYWLLESEIEKEEMGDAPRWHPDTKLFYKREAPSPSASNNSATDSNSIQ</sequence>
<name>A0A653BF87_CALMS</name>
<protein>
    <submittedName>
        <fullName evidence="3">Uncharacterized protein</fullName>
    </submittedName>
</protein>
<proteinExistence type="predicted"/>
<evidence type="ECO:0000313" key="3">
    <source>
        <dbReference type="EMBL" id="VEN34256.1"/>
    </source>
</evidence>
<dbReference type="OrthoDB" id="6737761at2759"/>
<evidence type="ECO:0000256" key="1">
    <source>
        <dbReference type="SAM" id="MobiDB-lite"/>
    </source>
</evidence>
<feature type="region of interest" description="Disordered" evidence="1">
    <location>
        <begin position="81"/>
        <end position="100"/>
    </location>
</feature>
<organism evidence="3 4">
    <name type="scientific">Callosobruchus maculatus</name>
    <name type="common">Southern cowpea weevil</name>
    <name type="synonym">Pulse bruchid</name>
    <dbReference type="NCBI Taxonomy" id="64391"/>
    <lineage>
        <taxon>Eukaryota</taxon>
        <taxon>Metazoa</taxon>
        <taxon>Ecdysozoa</taxon>
        <taxon>Arthropoda</taxon>
        <taxon>Hexapoda</taxon>
        <taxon>Insecta</taxon>
        <taxon>Pterygota</taxon>
        <taxon>Neoptera</taxon>
        <taxon>Endopterygota</taxon>
        <taxon>Coleoptera</taxon>
        <taxon>Polyphaga</taxon>
        <taxon>Cucujiformia</taxon>
        <taxon>Chrysomeloidea</taxon>
        <taxon>Chrysomelidae</taxon>
        <taxon>Bruchinae</taxon>
        <taxon>Bruchini</taxon>
        <taxon>Callosobruchus</taxon>
    </lineage>
</organism>
<keyword evidence="4" id="KW-1185">Reference proteome</keyword>
<keyword evidence="2" id="KW-0732">Signal</keyword>
<gene>
    <name evidence="3" type="ORF">CALMAC_LOCUS517</name>
</gene>
<feature type="compositionally biased region" description="Low complexity" evidence="1">
    <location>
        <begin position="84"/>
        <end position="100"/>
    </location>
</feature>
<reference evidence="3 4" key="1">
    <citation type="submission" date="2019-01" db="EMBL/GenBank/DDBJ databases">
        <authorList>
            <person name="Sayadi A."/>
        </authorList>
    </citation>
    <scope>NUCLEOTIDE SEQUENCE [LARGE SCALE GENOMIC DNA]</scope>
</reference>
<dbReference type="EMBL" id="CAACVG010000552">
    <property type="protein sequence ID" value="VEN34256.1"/>
    <property type="molecule type" value="Genomic_DNA"/>
</dbReference>